<evidence type="ECO:0000313" key="2">
    <source>
        <dbReference type="EMBL" id="OEU13051.1"/>
    </source>
</evidence>
<accession>A0A1E7F4E3</accession>
<gene>
    <name evidence="2" type="ORF">FRACYDRAFT_243568</name>
</gene>
<feature type="compositionally biased region" description="Polar residues" evidence="1">
    <location>
        <begin position="26"/>
        <end position="49"/>
    </location>
</feature>
<name>A0A1E7F4E3_9STRA</name>
<organism evidence="2 3">
    <name type="scientific">Fragilariopsis cylindrus CCMP1102</name>
    <dbReference type="NCBI Taxonomy" id="635003"/>
    <lineage>
        <taxon>Eukaryota</taxon>
        <taxon>Sar</taxon>
        <taxon>Stramenopiles</taxon>
        <taxon>Ochrophyta</taxon>
        <taxon>Bacillariophyta</taxon>
        <taxon>Bacillariophyceae</taxon>
        <taxon>Bacillariophycidae</taxon>
        <taxon>Bacillariales</taxon>
        <taxon>Bacillariaceae</taxon>
        <taxon>Fragilariopsis</taxon>
    </lineage>
</organism>
<feature type="region of interest" description="Disordered" evidence="1">
    <location>
        <begin position="19"/>
        <end position="51"/>
    </location>
</feature>
<dbReference type="OrthoDB" id="189024at2759"/>
<sequence>MGLARSISPKAILGLNAKETKKKNRVTSASASASNIEEVNTAASSPSQEYKQEDLHVQQIENNNSNSTTRNNLKLKLRSVLCKYNGCTKAKEVDKVVNELAKLNPYPKDCARLDLFHGEYYTLTAPTFPGRVKPINCDINQKEIVQYTLGRLSFNIFQPNDLVCTVRSIRNPIRPLSNTTSIMTESKDNNDGTDAAAKSFSYNIIVDITIHTPDGDLGATLINRGSCRESDGVNNRIMCTFTGGTLVPSLAVNNDTKMLKLWGKTFAKAYGKADKERSYFGWIYRYFLKLFLGLNMPIDVENSDGDSICENVFHFDIKRPPKGYFDVLYLDHDFRITKGNRGTICVLERSASNV</sequence>
<evidence type="ECO:0000256" key="1">
    <source>
        <dbReference type="SAM" id="MobiDB-lite"/>
    </source>
</evidence>
<evidence type="ECO:0000313" key="3">
    <source>
        <dbReference type="Proteomes" id="UP000095751"/>
    </source>
</evidence>
<dbReference type="Proteomes" id="UP000095751">
    <property type="component" value="Unassembled WGS sequence"/>
</dbReference>
<proteinExistence type="predicted"/>
<reference evidence="2 3" key="1">
    <citation type="submission" date="2016-09" db="EMBL/GenBank/DDBJ databases">
        <title>Extensive genetic diversity and differential bi-allelic expression allows diatom success in the polar Southern Ocean.</title>
        <authorList>
            <consortium name="DOE Joint Genome Institute"/>
            <person name="Mock T."/>
            <person name="Otillar R.P."/>
            <person name="Strauss J."/>
            <person name="Dupont C."/>
            <person name="Frickenhaus S."/>
            <person name="Maumus F."/>
            <person name="Mcmullan M."/>
            <person name="Sanges R."/>
            <person name="Schmutz J."/>
            <person name="Toseland A."/>
            <person name="Valas R."/>
            <person name="Veluchamy A."/>
            <person name="Ward B.J."/>
            <person name="Allen A."/>
            <person name="Barry K."/>
            <person name="Falciatore A."/>
            <person name="Ferrante M."/>
            <person name="Fortunato A.E."/>
            <person name="Gloeckner G."/>
            <person name="Gruber A."/>
            <person name="Hipkin R."/>
            <person name="Janech M."/>
            <person name="Kroth P."/>
            <person name="Leese F."/>
            <person name="Lindquist E."/>
            <person name="Lyon B.R."/>
            <person name="Martin J."/>
            <person name="Mayer C."/>
            <person name="Parker M."/>
            <person name="Quesneville H."/>
            <person name="Raymond J."/>
            <person name="Uhlig C."/>
            <person name="Valentin K.U."/>
            <person name="Worden A.Z."/>
            <person name="Armbrust E.V."/>
            <person name="Bowler C."/>
            <person name="Green B."/>
            <person name="Moulton V."/>
            <person name="Van Oosterhout C."/>
            <person name="Grigoriev I."/>
        </authorList>
    </citation>
    <scope>NUCLEOTIDE SEQUENCE [LARGE SCALE GENOMIC DNA]</scope>
    <source>
        <strain evidence="2 3">CCMP1102</strain>
    </source>
</reference>
<keyword evidence="3" id="KW-1185">Reference proteome</keyword>
<dbReference type="KEGG" id="fcy:FRACYDRAFT_243568"/>
<dbReference type="InParanoid" id="A0A1E7F4E3"/>
<dbReference type="AlphaFoldDB" id="A0A1E7F4E3"/>
<protein>
    <recommendedName>
        <fullName evidence="4">Plastid lipid-associated protein/fibrillin conserved domain-containing protein</fullName>
    </recommendedName>
</protein>
<evidence type="ECO:0008006" key="4">
    <source>
        <dbReference type="Google" id="ProtNLM"/>
    </source>
</evidence>
<dbReference type="EMBL" id="KV784363">
    <property type="protein sequence ID" value="OEU13051.1"/>
    <property type="molecule type" value="Genomic_DNA"/>
</dbReference>